<evidence type="ECO:0000256" key="1">
    <source>
        <dbReference type="ARBA" id="ARBA00000968"/>
    </source>
</evidence>
<evidence type="ECO:0000256" key="6">
    <source>
        <dbReference type="ARBA" id="ARBA00022619"/>
    </source>
</evidence>
<evidence type="ECO:0000256" key="8">
    <source>
        <dbReference type="ARBA" id="ARBA00022737"/>
    </source>
</evidence>
<protein>
    <recommendedName>
        <fullName evidence="5">Riboflavin synthase</fullName>
        <ecNumber evidence="4">2.5.1.9</ecNumber>
    </recommendedName>
</protein>
<evidence type="ECO:0000256" key="7">
    <source>
        <dbReference type="ARBA" id="ARBA00022679"/>
    </source>
</evidence>
<keyword evidence="7" id="KW-0808">Transferase</keyword>
<comment type="pathway">
    <text evidence="3">Cofactor biosynthesis; riboflavin biosynthesis; riboflavin from 2-hydroxy-3-oxobutyl phosphate and 5-amino-6-(D-ribitylamino)uracil: step 2/2.</text>
</comment>
<dbReference type="InterPro" id="IPR017938">
    <property type="entry name" value="Riboflavin_synthase-like_b-brl"/>
</dbReference>
<evidence type="ECO:0000256" key="4">
    <source>
        <dbReference type="ARBA" id="ARBA00012827"/>
    </source>
</evidence>
<gene>
    <name evidence="10" type="ORF">LCGC14_1450520</name>
</gene>
<dbReference type="PIRSF" id="PIRSF000498">
    <property type="entry name" value="Riboflavin_syn_A"/>
    <property type="match status" value="1"/>
</dbReference>
<accession>A0A0F9JHY1</accession>
<dbReference type="FunFam" id="2.40.30.20:FF:000004">
    <property type="entry name" value="Riboflavin synthase, alpha subunit"/>
    <property type="match status" value="1"/>
</dbReference>
<reference evidence="10" key="1">
    <citation type="journal article" date="2015" name="Nature">
        <title>Complex archaea that bridge the gap between prokaryotes and eukaryotes.</title>
        <authorList>
            <person name="Spang A."/>
            <person name="Saw J.H."/>
            <person name="Jorgensen S.L."/>
            <person name="Zaremba-Niedzwiedzka K."/>
            <person name="Martijn J."/>
            <person name="Lind A.E."/>
            <person name="van Eijk R."/>
            <person name="Schleper C."/>
            <person name="Guy L."/>
            <person name="Ettema T.J."/>
        </authorList>
    </citation>
    <scope>NUCLEOTIDE SEQUENCE</scope>
</reference>
<sequence length="218" mass="23032">MFTGLVTDIGEIVSLRPKGNGASLEIRARATAKEAAIGDSIAIDGTCLTITTLEGGVMGFHVSGETLKATTLGQLRAGGKVNLEPALRPTDRMGGHFVTGHVDAVGSIRSITPEGQSTRYEIEAPAKVLTYLVDKGSVALDGISLTVVEVLKDSFTLVIIPYTAEVTTLCAKKTGERVNLEADIIGKYVHRYLQKGRDSDDALMGSLRKHGFTGGGLF</sequence>
<dbReference type="NCBIfam" id="TIGR00187">
    <property type="entry name" value="ribE"/>
    <property type="match status" value="1"/>
</dbReference>
<keyword evidence="8" id="KW-0677">Repeat</keyword>
<dbReference type="CDD" id="cd00402">
    <property type="entry name" value="Riboflavin_synthase_like"/>
    <property type="match status" value="1"/>
</dbReference>
<dbReference type="Pfam" id="PF00677">
    <property type="entry name" value="Lum_binding"/>
    <property type="match status" value="2"/>
</dbReference>
<comment type="caution">
    <text evidence="10">The sequence shown here is derived from an EMBL/GenBank/DDBJ whole genome shotgun (WGS) entry which is preliminary data.</text>
</comment>
<dbReference type="InterPro" id="IPR023366">
    <property type="entry name" value="ATP_synth_asu-like_sf"/>
</dbReference>
<evidence type="ECO:0000259" key="9">
    <source>
        <dbReference type="PROSITE" id="PS51177"/>
    </source>
</evidence>
<evidence type="ECO:0000256" key="3">
    <source>
        <dbReference type="ARBA" id="ARBA00004887"/>
    </source>
</evidence>
<dbReference type="AlphaFoldDB" id="A0A0F9JHY1"/>
<feature type="domain" description="Lumazine-binding" evidence="9">
    <location>
        <begin position="97"/>
        <end position="193"/>
    </location>
</feature>
<dbReference type="GO" id="GO:0004746">
    <property type="term" value="F:riboflavin synthase activity"/>
    <property type="evidence" value="ECO:0007669"/>
    <property type="project" value="UniProtKB-EC"/>
</dbReference>
<proteinExistence type="predicted"/>
<comment type="function">
    <text evidence="2">Catalyzes the dismutation of two molecules of 6,7-dimethyl-8-ribityllumazine, resulting in the formation of riboflavin and 5-amino-6-(D-ribitylamino)uracil.</text>
</comment>
<dbReference type="InterPro" id="IPR026017">
    <property type="entry name" value="Lumazine-bd_dom"/>
</dbReference>
<organism evidence="10">
    <name type="scientific">marine sediment metagenome</name>
    <dbReference type="NCBI Taxonomy" id="412755"/>
    <lineage>
        <taxon>unclassified sequences</taxon>
        <taxon>metagenomes</taxon>
        <taxon>ecological metagenomes</taxon>
    </lineage>
</organism>
<name>A0A0F9JHY1_9ZZZZ</name>
<dbReference type="InterPro" id="IPR001783">
    <property type="entry name" value="Lumazine-bd"/>
</dbReference>
<dbReference type="GO" id="GO:0009231">
    <property type="term" value="P:riboflavin biosynthetic process"/>
    <property type="evidence" value="ECO:0007669"/>
    <property type="project" value="UniProtKB-KW"/>
</dbReference>
<keyword evidence="6" id="KW-0686">Riboflavin biosynthesis</keyword>
<dbReference type="EMBL" id="LAZR01009986">
    <property type="protein sequence ID" value="KKM69469.1"/>
    <property type="molecule type" value="Genomic_DNA"/>
</dbReference>
<evidence type="ECO:0000313" key="10">
    <source>
        <dbReference type="EMBL" id="KKM69469.1"/>
    </source>
</evidence>
<dbReference type="PANTHER" id="PTHR21098">
    <property type="entry name" value="RIBOFLAVIN SYNTHASE ALPHA CHAIN"/>
    <property type="match status" value="1"/>
</dbReference>
<dbReference type="PROSITE" id="PS51177">
    <property type="entry name" value="LUMAZINE_BIND"/>
    <property type="match status" value="2"/>
</dbReference>
<comment type="catalytic activity">
    <reaction evidence="1">
        <text>2 6,7-dimethyl-8-(1-D-ribityl)lumazine + H(+) = 5-amino-6-(D-ribitylamino)uracil + riboflavin</text>
        <dbReference type="Rhea" id="RHEA:20772"/>
        <dbReference type="ChEBI" id="CHEBI:15378"/>
        <dbReference type="ChEBI" id="CHEBI:15934"/>
        <dbReference type="ChEBI" id="CHEBI:57986"/>
        <dbReference type="ChEBI" id="CHEBI:58201"/>
        <dbReference type="EC" id="2.5.1.9"/>
    </reaction>
</comment>
<dbReference type="EC" id="2.5.1.9" evidence="4"/>
<dbReference type="Gene3D" id="2.40.30.20">
    <property type="match status" value="2"/>
</dbReference>
<dbReference type="NCBIfam" id="NF006767">
    <property type="entry name" value="PRK09289.1"/>
    <property type="match status" value="1"/>
</dbReference>
<dbReference type="FunFam" id="2.40.30.20:FF:000003">
    <property type="entry name" value="Riboflavin synthase, alpha subunit"/>
    <property type="match status" value="1"/>
</dbReference>
<feature type="domain" description="Lumazine-binding" evidence="9">
    <location>
        <begin position="1"/>
        <end position="96"/>
    </location>
</feature>
<dbReference type="PANTHER" id="PTHR21098:SF12">
    <property type="entry name" value="RIBOFLAVIN SYNTHASE"/>
    <property type="match status" value="1"/>
</dbReference>
<evidence type="ECO:0000256" key="5">
    <source>
        <dbReference type="ARBA" id="ARBA00013950"/>
    </source>
</evidence>
<dbReference type="SUPFAM" id="SSF63380">
    <property type="entry name" value="Riboflavin synthase domain-like"/>
    <property type="match status" value="2"/>
</dbReference>
<evidence type="ECO:0000256" key="2">
    <source>
        <dbReference type="ARBA" id="ARBA00002803"/>
    </source>
</evidence>